<feature type="region of interest" description="Disordered" evidence="2">
    <location>
        <begin position="343"/>
        <end position="368"/>
    </location>
</feature>
<evidence type="ECO:0000313" key="4">
    <source>
        <dbReference type="Proteomes" id="UP000001568"/>
    </source>
</evidence>
<dbReference type="EMBL" id="CP000584">
    <property type="protein sequence ID" value="ABO95561.1"/>
    <property type="molecule type" value="Genomic_DNA"/>
</dbReference>
<keyword evidence="4" id="KW-1185">Reference proteome</keyword>
<feature type="region of interest" description="Disordered" evidence="2">
    <location>
        <begin position="1"/>
        <end position="38"/>
    </location>
</feature>
<dbReference type="OMA" id="HEVTDTF"/>
<keyword evidence="1" id="KW-0175">Coiled coil</keyword>
<gene>
    <name evidence="3" type="ORF">OSTLU_31223</name>
</gene>
<evidence type="ECO:0000313" key="3">
    <source>
        <dbReference type="EMBL" id="ABO95561.1"/>
    </source>
</evidence>
<evidence type="ECO:0000256" key="2">
    <source>
        <dbReference type="SAM" id="MobiDB-lite"/>
    </source>
</evidence>
<dbReference type="OrthoDB" id="10628949at2759"/>
<dbReference type="Proteomes" id="UP000001568">
    <property type="component" value="Chromosome 4"/>
</dbReference>
<organism evidence="3 4">
    <name type="scientific">Ostreococcus lucimarinus (strain CCE9901)</name>
    <dbReference type="NCBI Taxonomy" id="436017"/>
    <lineage>
        <taxon>Eukaryota</taxon>
        <taxon>Viridiplantae</taxon>
        <taxon>Chlorophyta</taxon>
        <taxon>Mamiellophyceae</taxon>
        <taxon>Mamiellales</taxon>
        <taxon>Bathycoccaceae</taxon>
        <taxon>Ostreococcus</taxon>
    </lineage>
</organism>
<protein>
    <submittedName>
        <fullName evidence="3">Uncharacterized protein</fullName>
    </submittedName>
</protein>
<dbReference type="HOGENOM" id="CLU_310018_0_0_1"/>
<accession>A4RW60</accession>
<feature type="compositionally biased region" description="Polar residues" evidence="2">
    <location>
        <begin position="349"/>
        <end position="359"/>
    </location>
</feature>
<feature type="coiled-coil region" evidence="1">
    <location>
        <begin position="836"/>
        <end position="885"/>
    </location>
</feature>
<feature type="coiled-coil region" evidence="1">
    <location>
        <begin position="616"/>
        <end position="647"/>
    </location>
</feature>
<feature type="compositionally biased region" description="Low complexity" evidence="2">
    <location>
        <begin position="13"/>
        <end position="29"/>
    </location>
</feature>
<dbReference type="AlphaFoldDB" id="A4RW60"/>
<evidence type="ECO:0000256" key="1">
    <source>
        <dbReference type="SAM" id="Coils"/>
    </source>
</evidence>
<dbReference type="Gramene" id="ABO95561">
    <property type="protein sequence ID" value="ABO95561"/>
    <property type="gene ID" value="OSTLU_31223"/>
</dbReference>
<dbReference type="GeneID" id="5001337"/>
<proteinExistence type="predicted"/>
<dbReference type="KEGG" id="olu:OSTLU_31223"/>
<dbReference type="RefSeq" id="XP_001417268.1">
    <property type="nucleotide sequence ID" value="XM_001417231.1"/>
</dbReference>
<name>A4RW60_OSTLU</name>
<sequence>MISDDDADDARSTRGTAASASARARATAAIDDDGREEGARAVKASRGRRGWWWTSRRFGTDIAGGGEPSASAVVDIVPRDDGGETRSRIAREIETSLTQYVEDARTMEMGWEKKSRRRTTTSKTVRELCAEASARTKRVRATTIRGAKVTHMVLNAYARRAFRLGAAVVVELTKEDSRRNATEAATRGASLARNALRGVHVQFPPLVGVTVEAHHVISVLSRIARVVGRPFGVLKPKRRRSFARRTPAQADVEIIGDADVEIASASETPIRMQELMHLFDGANGIRPDEFTELLSPQSIATNVDGEDVLRVFAPDSTLLTPQTVDISPVAAIDFSHEMSYISDGGGRNDNVSPQPQSRSKSAHDIAMSPDPEAKAFVRRIEDDLERLASDSEEGASLRILSVDDVRFGSRVLREWFLACRNNAWAMNDVDNRAREMTESLAHAVLSPKVKLARRVFALDSESDEFEELLEEALTQSFADLSDEIGEQPPEFAASVAAAGSEDVAVASELKPNDVIQNESNILDDADVTGVALDQEPVVITKDIVEVYEAPAVEVVVADERYADQIRRLSEEVERMKTEQASMVKMTEQRDAELRQSLELERAQLLVEAKKIDPPTQSLQVQELAQLKEELERVKAEQIALKDRSERRERELKKTFAIERAKLEGSLRESFAAERIELEEELAKSISLERGGLEEQVHKGDEYLDSEIQRLHEDLNQMRSDQEKVLMIAAARESEPSNVTTPGSPLFALDAEADVSMEWDLYQLKEELDRVKTEQLTALTLTESREDELRKSLALDKKSVEDAIRREVLRATGQIEMQSVNASHHFEHKATHLTRLLNDAETLMKSTEDRLKLRERELLSNAEGMMTQAENRLRRREQELLALASTPPSVSPFRAVDPSTPAANATVSVSALERARARRRLLHEVTDTFSLNEIVTQARQLASDLEYRLQR</sequence>
<reference evidence="3 4" key="1">
    <citation type="journal article" date="2007" name="Proc. Natl. Acad. Sci. U.S.A.">
        <title>The tiny eukaryote Ostreococcus provides genomic insights into the paradox of plankton speciation.</title>
        <authorList>
            <person name="Palenik B."/>
            <person name="Grimwood J."/>
            <person name="Aerts A."/>
            <person name="Rouze P."/>
            <person name="Salamov A."/>
            <person name="Putnam N."/>
            <person name="Dupont C."/>
            <person name="Jorgensen R."/>
            <person name="Derelle E."/>
            <person name="Rombauts S."/>
            <person name="Zhou K."/>
            <person name="Otillar R."/>
            <person name="Merchant S.S."/>
            <person name="Podell S."/>
            <person name="Gaasterland T."/>
            <person name="Napoli C."/>
            <person name="Gendler K."/>
            <person name="Manuell A."/>
            <person name="Tai V."/>
            <person name="Vallon O."/>
            <person name="Piganeau G."/>
            <person name="Jancek S."/>
            <person name="Heijde M."/>
            <person name="Jabbari K."/>
            <person name="Bowler C."/>
            <person name="Lohr M."/>
            <person name="Robbens S."/>
            <person name="Werner G."/>
            <person name="Dubchak I."/>
            <person name="Pazour G.J."/>
            <person name="Ren Q."/>
            <person name="Paulsen I."/>
            <person name="Delwiche C."/>
            <person name="Schmutz J."/>
            <person name="Rokhsar D."/>
            <person name="Van de Peer Y."/>
            <person name="Moreau H."/>
            <person name="Grigoriev I.V."/>
        </authorList>
    </citation>
    <scope>NUCLEOTIDE SEQUENCE [LARGE SCALE GENOMIC DNA]</scope>
    <source>
        <strain evidence="3 4">CCE9901</strain>
    </source>
</reference>